<name>A0A5Q5BQR0_MYCSS</name>
<gene>
    <name evidence="1" type="ordered locus">Mmcs_4668</name>
</gene>
<protein>
    <submittedName>
        <fullName evidence="1">Uncharacterized protein</fullName>
    </submittedName>
</protein>
<proteinExistence type="predicted"/>
<evidence type="ECO:0000313" key="1">
    <source>
        <dbReference type="EMBL" id="ABG10772.1"/>
    </source>
</evidence>
<dbReference type="KEGG" id="mmc:Mmcs_4668"/>
<sequence>MSPPASIDKEIAEDIVRACVAHQLSLLQINGKFVYAHKHLAPSEISTGYNLLRHCGTVWFMCKAIRSLAIDTTSHDKQKLRAAVAYILARMKEPAWIQRPLPALCLTAKDVVKLGGSGLAAVMLREHALLADHDGHGSWPLTDERSHDETSDDNYEPYCTGLENYLLSQLKGTDFIHKRAFSTGHIYSFRSEYYTGEALLALMRSPRHIPRVRVTMENLLDRGYGLAQQSHWMAYAACASLTTGYCDETKTVVYLGRLVESILFDRSYRKRRESTPIACRTEALVEILNTRLEVGRLRNHLSRGMIDAATTTVFENLSLQLEYYRDGQFRKGDTSDKVQIDYIQHNAASLLGWWHLISHSSA</sequence>
<organism evidence="1">
    <name type="scientific">Mycobacterium sp. (strain MCS)</name>
    <dbReference type="NCBI Taxonomy" id="164756"/>
    <lineage>
        <taxon>Bacteria</taxon>
        <taxon>Bacillati</taxon>
        <taxon>Actinomycetota</taxon>
        <taxon>Actinomycetes</taxon>
        <taxon>Mycobacteriales</taxon>
        <taxon>Mycobacteriaceae</taxon>
        <taxon>Mycobacterium</taxon>
    </lineage>
</organism>
<reference evidence="1" key="1">
    <citation type="submission" date="2006-06" db="EMBL/GenBank/DDBJ databases">
        <title>Complete sequence of chromosome of Mycobacterium sp. MCS.</title>
        <authorList>
            <consortium name="US DOE Joint Genome Institute"/>
            <person name="Copeland A."/>
            <person name="Lucas S."/>
            <person name="Lapidus A."/>
            <person name="Barry K."/>
            <person name="Detter J.C."/>
            <person name="Glavina del Rio T."/>
            <person name="Hammon N."/>
            <person name="Israni S."/>
            <person name="Dalin E."/>
            <person name="Tice H."/>
            <person name="Pitluck S."/>
            <person name="Martinez M."/>
            <person name="Schmutz J."/>
            <person name="Larimer F."/>
            <person name="Land M."/>
            <person name="Hauser L."/>
            <person name="Kyrpides N."/>
            <person name="Kim E."/>
            <person name="Miller C.D."/>
            <person name="Hughes J.E."/>
            <person name="Anderson A.J."/>
            <person name="Sims R.C."/>
            <person name="Richardson P."/>
        </authorList>
    </citation>
    <scope>NUCLEOTIDE SEQUENCE [LARGE SCALE GENOMIC DNA]</scope>
    <source>
        <strain evidence="1">MCS</strain>
    </source>
</reference>
<accession>A0A5Q5BQR0</accession>
<dbReference type="AlphaFoldDB" id="A0A5Q5BQR0"/>
<dbReference type="EMBL" id="CP000384">
    <property type="protein sequence ID" value="ABG10772.1"/>
    <property type="molecule type" value="Genomic_DNA"/>
</dbReference>